<keyword evidence="6" id="KW-0812">Transmembrane</keyword>
<feature type="non-terminal residue" evidence="8">
    <location>
        <position position="135"/>
    </location>
</feature>
<dbReference type="PROSITE" id="PS51002">
    <property type="entry name" value="CYTB_NTER"/>
    <property type="match status" value="1"/>
</dbReference>
<comment type="cofactor">
    <cofactor evidence="1">
        <name>heme</name>
        <dbReference type="ChEBI" id="CHEBI:30413"/>
    </cofactor>
</comment>
<evidence type="ECO:0000256" key="6">
    <source>
        <dbReference type="SAM" id="Phobius"/>
    </source>
</evidence>
<feature type="transmembrane region" description="Helical" evidence="6">
    <location>
        <begin position="93"/>
        <end position="114"/>
    </location>
</feature>
<reference evidence="9" key="1">
    <citation type="journal article" date="2019" name="Int. J. Syst. Evol. Microbiol.">
        <title>The Global Catalogue of Microorganisms (GCM) 10K type strain sequencing project: providing services to taxonomists for standard genome sequencing and annotation.</title>
        <authorList>
            <consortium name="The Broad Institute Genomics Platform"/>
            <consortium name="The Broad Institute Genome Sequencing Center for Infectious Disease"/>
            <person name="Wu L."/>
            <person name="Ma J."/>
        </authorList>
    </citation>
    <scope>NUCLEOTIDE SEQUENCE [LARGE SCALE GENOMIC DNA]</scope>
    <source>
        <strain evidence="9">JCM 31696</strain>
    </source>
</reference>
<evidence type="ECO:0000313" key="9">
    <source>
        <dbReference type="Proteomes" id="UP001597083"/>
    </source>
</evidence>
<dbReference type="SUPFAM" id="SSF81342">
    <property type="entry name" value="Transmembrane di-heme cytochromes"/>
    <property type="match status" value="1"/>
</dbReference>
<keyword evidence="6" id="KW-0472">Membrane</keyword>
<name>A0ABW3CJ57_9ACTN</name>
<dbReference type="EC" id="7.1.1.8" evidence="2"/>
<dbReference type="PANTHER" id="PTHR19271">
    <property type="entry name" value="CYTOCHROME B"/>
    <property type="match status" value="1"/>
</dbReference>
<evidence type="ECO:0000256" key="5">
    <source>
        <dbReference type="ARBA" id="ARBA00029568"/>
    </source>
</evidence>
<protein>
    <recommendedName>
        <fullName evidence="3">Cytochrome bc1 complex cytochrome b subunit</fullName>
        <ecNumber evidence="2">7.1.1.8</ecNumber>
    </recommendedName>
    <alternativeName>
        <fullName evidence="5">Cytochrome bc1 reductase complex subunit QcrB</fullName>
    </alternativeName>
</protein>
<comment type="caution">
    <text evidence="8">The sequence shown here is derived from an EMBL/GenBank/DDBJ whole genome shotgun (WGS) entry which is preliminary data.</text>
</comment>
<evidence type="ECO:0000256" key="2">
    <source>
        <dbReference type="ARBA" id="ARBA00012951"/>
    </source>
</evidence>
<dbReference type="Gene3D" id="1.20.810.10">
    <property type="entry name" value="Cytochrome Bc1 Complex, Chain C"/>
    <property type="match status" value="1"/>
</dbReference>
<evidence type="ECO:0000256" key="3">
    <source>
        <dbReference type="ARBA" id="ARBA00016116"/>
    </source>
</evidence>
<organism evidence="8 9">
    <name type="scientific">Actinomadura adrarensis</name>
    <dbReference type="NCBI Taxonomy" id="1819600"/>
    <lineage>
        <taxon>Bacteria</taxon>
        <taxon>Bacillati</taxon>
        <taxon>Actinomycetota</taxon>
        <taxon>Actinomycetes</taxon>
        <taxon>Streptosporangiales</taxon>
        <taxon>Thermomonosporaceae</taxon>
        <taxon>Actinomadura</taxon>
    </lineage>
</organism>
<feature type="transmembrane region" description="Helical" evidence="6">
    <location>
        <begin position="26"/>
        <end position="50"/>
    </location>
</feature>
<dbReference type="EMBL" id="JBHTIR010002853">
    <property type="protein sequence ID" value="MFD0854321.1"/>
    <property type="molecule type" value="Genomic_DNA"/>
</dbReference>
<accession>A0ABW3CJ57</accession>
<evidence type="ECO:0000259" key="7">
    <source>
        <dbReference type="PROSITE" id="PS51002"/>
    </source>
</evidence>
<sequence>MSIRSLREKEARSTVLRLPADRWTRLFAEIAVYSFVVVLLTGAFLTFFYVPDMSQVRYDGSYERLHGATVSRAYESTLHLSLDVQGGLLMRQIHHWAALVLIAAICCLLLRMFLTGAYRRPRGGLWLSAVTSLVL</sequence>
<comment type="catalytic activity">
    <reaction evidence="4">
        <text>a quinol + 2 Fe(III)-[cytochrome c](out) = a quinone + 2 Fe(II)-[cytochrome c](out) + 2 H(+)(out)</text>
        <dbReference type="Rhea" id="RHEA:11484"/>
        <dbReference type="Rhea" id="RHEA-COMP:10350"/>
        <dbReference type="Rhea" id="RHEA-COMP:14399"/>
        <dbReference type="ChEBI" id="CHEBI:15378"/>
        <dbReference type="ChEBI" id="CHEBI:24646"/>
        <dbReference type="ChEBI" id="CHEBI:29033"/>
        <dbReference type="ChEBI" id="CHEBI:29034"/>
        <dbReference type="ChEBI" id="CHEBI:132124"/>
        <dbReference type="EC" id="7.1.1.8"/>
    </reaction>
</comment>
<dbReference type="PANTHER" id="PTHR19271:SF16">
    <property type="entry name" value="CYTOCHROME B"/>
    <property type="match status" value="1"/>
</dbReference>
<feature type="domain" description="Cytochrome b/b6 N-terminal region profile" evidence="7">
    <location>
        <begin position="1"/>
        <end position="135"/>
    </location>
</feature>
<evidence type="ECO:0000256" key="4">
    <source>
        <dbReference type="ARBA" id="ARBA00029351"/>
    </source>
</evidence>
<dbReference type="InterPro" id="IPR027387">
    <property type="entry name" value="Cytb/b6-like_sf"/>
</dbReference>
<evidence type="ECO:0000256" key="1">
    <source>
        <dbReference type="ARBA" id="ARBA00001971"/>
    </source>
</evidence>
<gene>
    <name evidence="8" type="ORF">ACFQ07_18930</name>
</gene>
<dbReference type="InterPro" id="IPR016174">
    <property type="entry name" value="Di-haem_cyt_TM"/>
</dbReference>
<evidence type="ECO:0000313" key="8">
    <source>
        <dbReference type="EMBL" id="MFD0854321.1"/>
    </source>
</evidence>
<dbReference type="Proteomes" id="UP001597083">
    <property type="component" value="Unassembled WGS sequence"/>
</dbReference>
<proteinExistence type="predicted"/>
<keyword evidence="9" id="KW-1185">Reference proteome</keyword>
<dbReference type="InterPro" id="IPR005797">
    <property type="entry name" value="Cyt_b/b6_N"/>
</dbReference>
<keyword evidence="6" id="KW-1133">Transmembrane helix</keyword>